<dbReference type="PROSITE" id="PS50297">
    <property type="entry name" value="ANK_REP_REGION"/>
    <property type="match status" value="2"/>
</dbReference>
<dbReference type="InterPro" id="IPR002110">
    <property type="entry name" value="Ankyrin_rpt"/>
</dbReference>
<sequence length="718" mass="80578">MRTRKTAAKTGFDGMTETLTPIPQPSEIIAFLIRAMSHVDDQHEEALKKELQRLRKGKPISPEAANDLLKAHLAEFHIANGNDIWGETDFLEALHGYTLLSLRLDCAALPAGVVRGVFDRVAYGLFQNLFRNVLYITGVNPQEILGKPDQATRLLWQSRVKDHGLAGLAAEIDVQPVLRRGQENWESSIKGWSKGEHDPQIHTILPLMKNWDREFARALLVARMYRKYCEFSMVDPARHVDGYELPFNFDAIQAALLDLARSPRYLKTCGLSASDESKINEIAKLTDPRRPKLDRDFLRVEALFEKLEYSLHDQQRLAGLCFYRGRYLAQVGRYDDALDAFETAANWFQFRSATQMKSCLHYILNLASKLGKRRVLAKWQGWCDGLGLDLDIPDADLSVSRDFPELFPEAQSADNADPLSNYLMIMPEWEERKPDLRNPNRVIKGYGPTPTPQLSLFANLGQVEKVRQLLRVGADPDALDRNNGSALLNALQGEDDACVQALLAVTSTETINVKTKGGKSPLLMAISLGSSDYVQSLLEKGAEVEITSLNQQTALYESVSHFVNPMTMARSALQQGRGLDMPAFLRKTSSPFRDEQVHTMSRYSPEESEILPGLAKHFVKGDSPAMRNVVKLLLDGGANVNALAGPSKLTPFLYAAEIGNLWLLQTLVDHGADVRSQDDQGGTAFSRLHYFGHSHLVSEFLRWLPPEDRIWLRENGFR</sequence>
<accession>A0A0F9TUY3</accession>
<dbReference type="InterPro" id="IPR036770">
    <property type="entry name" value="Ankyrin_rpt-contain_sf"/>
</dbReference>
<evidence type="ECO:0000256" key="1">
    <source>
        <dbReference type="ARBA" id="ARBA00022737"/>
    </source>
</evidence>
<keyword evidence="1" id="KW-0677">Repeat</keyword>
<gene>
    <name evidence="3" type="ORF">LCGC14_0685470</name>
</gene>
<dbReference type="PANTHER" id="PTHR24198:SF165">
    <property type="entry name" value="ANKYRIN REPEAT-CONTAINING PROTEIN-RELATED"/>
    <property type="match status" value="1"/>
</dbReference>
<evidence type="ECO:0000313" key="3">
    <source>
        <dbReference type="EMBL" id="KKN45193.1"/>
    </source>
</evidence>
<comment type="caution">
    <text evidence="3">The sequence shown here is derived from an EMBL/GenBank/DDBJ whole genome shotgun (WGS) entry which is preliminary data.</text>
</comment>
<dbReference type="EMBL" id="LAZR01001406">
    <property type="protein sequence ID" value="KKN45193.1"/>
    <property type="molecule type" value="Genomic_DNA"/>
</dbReference>
<dbReference type="SMART" id="SM00248">
    <property type="entry name" value="ANK"/>
    <property type="match status" value="3"/>
</dbReference>
<proteinExistence type="predicted"/>
<name>A0A0F9TUY3_9ZZZZ</name>
<dbReference type="Gene3D" id="1.25.40.20">
    <property type="entry name" value="Ankyrin repeat-containing domain"/>
    <property type="match status" value="2"/>
</dbReference>
<dbReference type="AlphaFoldDB" id="A0A0F9TUY3"/>
<reference evidence="3" key="1">
    <citation type="journal article" date="2015" name="Nature">
        <title>Complex archaea that bridge the gap between prokaryotes and eukaryotes.</title>
        <authorList>
            <person name="Spang A."/>
            <person name="Saw J.H."/>
            <person name="Jorgensen S.L."/>
            <person name="Zaremba-Niedzwiedzka K."/>
            <person name="Martijn J."/>
            <person name="Lind A.E."/>
            <person name="van Eijk R."/>
            <person name="Schleper C."/>
            <person name="Guy L."/>
            <person name="Ettema T.J."/>
        </authorList>
    </citation>
    <scope>NUCLEOTIDE SEQUENCE</scope>
</reference>
<dbReference type="PANTHER" id="PTHR24198">
    <property type="entry name" value="ANKYRIN REPEAT AND PROTEIN KINASE DOMAIN-CONTAINING PROTEIN"/>
    <property type="match status" value="1"/>
</dbReference>
<dbReference type="SUPFAM" id="SSF48403">
    <property type="entry name" value="Ankyrin repeat"/>
    <property type="match status" value="1"/>
</dbReference>
<organism evidence="3">
    <name type="scientific">marine sediment metagenome</name>
    <dbReference type="NCBI Taxonomy" id="412755"/>
    <lineage>
        <taxon>unclassified sequences</taxon>
        <taxon>metagenomes</taxon>
        <taxon>ecological metagenomes</taxon>
    </lineage>
</organism>
<evidence type="ECO:0000256" key="2">
    <source>
        <dbReference type="ARBA" id="ARBA00023043"/>
    </source>
</evidence>
<protein>
    <submittedName>
        <fullName evidence="3">Uncharacterized protein</fullName>
    </submittedName>
</protein>
<dbReference type="PROSITE" id="PS50088">
    <property type="entry name" value="ANK_REPEAT"/>
    <property type="match status" value="2"/>
</dbReference>
<keyword evidence="2" id="KW-0040">ANK repeat</keyword>
<dbReference type="Pfam" id="PF12796">
    <property type="entry name" value="Ank_2"/>
    <property type="match status" value="1"/>
</dbReference>